<evidence type="ECO:0000313" key="2">
    <source>
        <dbReference type="EMBL" id="NME97829.1"/>
    </source>
</evidence>
<proteinExistence type="predicted"/>
<comment type="caution">
    <text evidence="2">The sequence shown here is derived from an EMBL/GenBank/DDBJ whole genome shotgun (WGS) entry which is preliminary data.</text>
</comment>
<evidence type="ECO:0000256" key="1">
    <source>
        <dbReference type="SAM" id="MobiDB-lite"/>
    </source>
</evidence>
<accession>A0A848CTY8</accession>
<protein>
    <submittedName>
        <fullName evidence="2">DUF4025 domain-containing protein</fullName>
    </submittedName>
</protein>
<organism evidence="2 3">
    <name type="scientific">Aneurinibacillus aneurinilyticus</name>
    <name type="common">Bacillus aneurinolyticus</name>
    <dbReference type="NCBI Taxonomy" id="1391"/>
    <lineage>
        <taxon>Bacteria</taxon>
        <taxon>Bacillati</taxon>
        <taxon>Bacillota</taxon>
        <taxon>Bacilli</taxon>
        <taxon>Bacillales</taxon>
        <taxon>Paenibacillaceae</taxon>
        <taxon>Aneurinibacillus group</taxon>
        <taxon>Aneurinibacillus</taxon>
    </lineage>
</organism>
<sequence>MLDNSNKDVQRSGQEIGNKTYEASDYQAKSQASGGLATTHEQVSDVYMEGTVEATIEHSENADGDLKISEQSHKITSDRAEQQ</sequence>
<name>A0A848CTY8_ANEAE</name>
<dbReference type="Proteomes" id="UP000561326">
    <property type="component" value="Unassembled WGS sequence"/>
</dbReference>
<dbReference type="InterPro" id="IPR025100">
    <property type="entry name" value="DUF4025"/>
</dbReference>
<dbReference type="AlphaFoldDB" id="A0A848CTY8"/>
<feature type="region of interest" description="Disordered" evidence="1">
    <location>
        <begin position="1"/>
        <end position="39"/>
    </location>
</feature>
<feature type="compositionally biased region" description="Basic and acidic residues" evidence="1">
    <location>
        <begin position="55"/>
        <end position="83"/>
    </location>
</feature>
<reference evidence="2 3" key="1">
    <citation type="submission" date="2020-04" db="EMBL/GenBank/DDBJ databases">
        <authorList>
            <person name="Hitch T.C.A."/>
            <person name="Wylensek D."/>
            <person name="Clavel T."/>
        </authorList>
    </citation>
    <scope>NUCLEOTIDE SEQUENCE [LARGE SCALE GENOMIC DNA]</scope>
    <source>
        <strain evidence="2 3">WB01_D5_05</strain>
    </source>
</reference>
<dbReference type="RefSeq" id="WP_168974792.1">
    <property type="nucleotide sequence ID" value="NZ_JABAGO010000007.1"/>
</dbReference>
<feature type="compositionally biased region" description="Basic and acidic residues" evidence="1">
    <location>
        <begin position="1"/>
        <end position="10"/>
    </location>
</feature>
<feature type="region of interest" description="Disordered" evidence="1">
    <location>
        <begin position="52"/>
        <end position="83"/>
    </location>
</feature>
<dbReference type="Pfam" id="PF13217">
    <property type="entry name" value="DUF4025"/>
    <property type="match status" value="1"/>
</dbReference>
<gene>
    <name evidence="2" type="ORF">HF838_06090</name>
</gene>
<dbReference type="EMBL" id="JABAGO010000007">
    <property type="protein sequence ID" value="NME97829.1"/>
    <property type="molecule type" value="Genomic_DNA"/>
</dbReference>
<evidence type="ECO:0000313" key="3">
    <source>
        <dbReference type="Proteomes" id="UP000561326"/>
    </source>
</evidence>